<evidence type="ECO:0000256" key="4">
    <source>
        <dbReference type="SAM" id="Coils"/>
    </source>
</evidence>
<dbReference type="InterPro" id="IPR029016">
    <property type="entry name" value="GAF-like_dom_sf"/>
</dbReference>
<evidence type="ECO:0008006" key="10">
    <source>
        <dbReference type="Google" id="ProtNLM"/>
    </source>
</evidence>
<dbReference type="InterPro" id="IPR029787">
    <property type="entry name" value="Nucleotide_cyclase"/>
</dbReference>
<dbReference type="InterPro" id="IPR000160">
    <property type="entry name" value="GGDEF_dom"/>
</dbReference>
<dbReference type="SMART" id="SM00065">
    <property type="entry name" value="GAF"/>
    <property type="match status" value="1"/>
</dbReference>
<dbReference type="GO" id="GO:0000160">
    <property type="term" value="P:phosphorelay signal transduction system"/>
    <property type="evidence" value="ECO:0007669"/>
    <property type="project" value="InterPro"/>
</dbReference>
<dbReference type="PROSITE" id="PS50887">
    <property type="entry name" value="GGDEF"/>
    <property type="match status" value="1"/>
</dbReference>
<dbReference type="SUPFAM" id="SSF55781">
    <property type="entry name" value="GAF domain-like"/>
    <property type="match status" value="2"/>
</dbReference>
<comment type="caution">
    <text evidence="3">Lacks conserved residue(s) required for the propagation of feature annotation.</text>
</comment>
<evidence type="ECO:0000259" key="6">
    <source>
        <dbReference type="PROSITE" id="PS50112"/>
    </source>
</evidence>
<proteinExistence type="predicted"/>
<sequence length="1085" mass="120833">MRTFVAILTLDLTARSCQQVFTRSSGTTSHRFHFSAAPRAPETCYTGTLFMSTERIGNMVCANAAGGQPKMTLLLACCTPDERASLAHTFGDGFRLVLAHGADEALRAVRVDAPAAVLCNLSAPKAHTFLDLLRRDDDARGLPVLALAPKDDEDAQASALEHGADGIVTLPVSPLLARARLESALRTQSAADARAQEINDQLRFLNETSRLLLVGTDPDAAIHRALRKILEHFDGERSYLFELDDEREEAANTYEVCAAGVPSEQANLQHLPYASQAYVLEEFRNDRVVRIEDVAGMPENGLRERRVLERQGIRSAFLVPLWSEGRLVGYAGVDDPRKNARHVDQLAAIGDYLAAMLARRNQTRRSEQDGELAQKLMNDTPGGFVRMRMSAGGNAVPVFINDGFCHMMGMTHDEAMALYTEDAYAGVHPDDVLAIQQAAVKAMEEDCVFSARARFLHREKGYQLFQAYYRTTTDSDGTKYTNGYYADVTPEAAQEERRRELLDNLPCGAIIFEIASDGSIDCPHINKRYIELIGRDAAELRVHDAIHAVHPDDRARFLRAIDEAVREDCMMECDLRTLKGDGGYLPFHLVGRVVEKGPSKTVMYTTYTPISDETRSLGAALADQRRAERRAREINEQLQFLNDASRYLLVGADPDDSIRLALEKMRTYFAGDRAYVFELDDEEGLTNNTYECCAPGVPSEQHNLQDLPCTAYTRTLGILGTGESICLDGVDAIVESGIDENDIITGQGIESIILVPLRTGERLVGFMGVDNPARNVSHASHLVALGDYVTAILRRRDDEEQILHDNRVMHDLMKDMPGGFVQQRVTPDGRTIPLFINEEFCRMSHMSHRECVEFYSEDGFTGVHPDDVEMANEALGKLVSTRDTITLRLRLIRGDGGYVPMQVFYRVTDDRDGNLLLSGYYTDLTEQLAREEREKAERDELTGLFNRTCLARMRDDAYLGLSSCGVLFFDVNHLKTVNDTQGHEQGDIMLRLVADGIHAISDERVHGYRYGGDEFIVVACDCDEAELAALVARWEEALRALCENRAVVATAAVGSAWSRAPFTLSDLIRRADRAMYDEKQRARSR</sequence>
<dbReference type="NCBIfam" id="TIGR00254">
    <property type="entry name" value="GGDEF"/>
    <property type="match status" value="1"/>
</dbReference>
<dbReference type="Pfam" id="PF08447">
    <property type="entry name" value="PAS_3"/>
    <property type="match status" value="3"/>
</dbReference>
<dbReference type="SMART" id="SM00267">
    <property type="entry name" value="GGDEF"/>
    <property type="match status" value="1"/>
</dbReference>
<comment type="caution">
    <text evidence="8">The sequence shown here is derived from an EMBL/GenBank/DDBJ whole genome shotgun (WGS) entry which is preliminary data.</text>
</comment>
<dbReference type="InterPro" id="IPR035965">
    <property type="entry name" value="PAS-like_dom_sf"/>
</dbReference>
<feature type="coiled-coil region" evidence="4">
    <location>
        <begin position="617"/>
        <end position="644"/>
    </location>
</feature>
<accession>A0A3N0IWF2</accession>
<dbReference type="PANTHER" id="PTHR44757">
    <property type="entry name" value="DIGUANYLATE CYCLASE DGCP"/>
    <property type="match status" value="1"/>
</dbReference>
<feature type="domain" description="PAS" evidence="6">
    <location>
        <begin position="398"/>
        <end position="446"/>
    </location>
</feature>
<dbReference type="CDD" id="cd01949">
    <property type="entry name" value="GGDEF"/>
    <property type="match status" value="1"/>
</dbReference>
<dbReference type="CDD" id="cd00130">
    <property type="entry name" value="PAS"/>
    <property type="match status" value="3"/>
</dbReference>
<dbReference type="Gene3D" id="3.40.50.2300">
    <property type="match status" value="1"/>
</dbReference>
<feature type="domain" description="GGDEF" evidence="7">
    <location>
        <begin position="962"/>
        <end position="1085"/>
    </location>
</feature>
<dbReference type="Gene3D" id="3.30.450.40">
    <property type="match status" value="2"/>
</dbReference>
<dbReference type="SUPFAM" id="SSF55073">
    <property type="entry name" value="Nucleotide cyclase"/>
    <property type="match status" value="1"/>
</dbReference>
<dbReference type="SUPFAM" id="SSF52172">
    <property type="entry name" value="CheY-like"/>
    <property type="match status" value="1"/>
</dbReference>
<dbReference type="SMART" id="SM00091">
    <property type="entry name" value="PAS"/>
    <property type="match status" value="3"/>
</dbReference>
<keyword evidence="2" id="KW-0418">Kinase</keyword>
<gene>
    <name evidence="8" type="ORF">DMP09_11655</name>
</gene>
<dbReference type="InterPro" id="IPR003018">
    <property type="entry name" value="GAF"/>
</dbReference>
<protein>
    <recommendedName>
        <fullName evidence="10">Diguanylate cyclase</fullName>
    </recommendedName>
</protein>
<dbReference type="PANTHER" id="PTHR44757:SF2">
    <property type="entry name" value="BIOFILM ARCHITECTURE MAINTENANCE PROTEIN MBAA"/>
    <property type="match status" value="1"/>
</dbReference>
<dbReference type="PROSITE" id="PS50110">
    <property type="entry name" value="RESPONSE_REGULATORY"/>
    <property type="match status" value="1"/>
</dbReference>
<dbReference type="Gene3D" id="3.30.70.270">
    <property type="match status" value="1"/>
</dbReference>
<dbReference type="Pfam" id="PF13185">
    <property type="entry name" value="GAF_2"/>
    <property type="match status" value="1"/>
</dbReference>
<dbReference type="SUPFAM" id="SSF55785">
    <property type="entry name" value="PYP-like sensor domain (PAS domain)"/>
    <property type="match status" value="3"/>
</dbReference>
<evidence type="ECO:0000256" key="1">
    <source>
        <dbReference type="ARBA" id="ARBA00022679"/>
    </source>
</evidence>
<organism evidence="8 9">
    <name type="scientific">Eggerthella sinensis</name>
    <dbReference type="NCBI Taxonomy" id="242230"/>
    <lineage>
        <taxon>Bacteria</taxon>
        <taxon>Bacillati</taxon>
        <taxon>Actinomycetota</taxon>
        <taxon>Coriobacteriia</taxon>
        <taxon>Eggerthellales</taxon>
        <taxon>Eggerthellaceae</taxon>
        <taxon>Eggerthella</taxon>
    </lineage>
</organism>
<dbReference type="InterPro" id="IPR000014">
    <property type="entry name" value="PAS"/>
</dbReference>
<dbReference type="Pfam" id="PF00990">
    <property type="entry name" value="GGDEF"/>
    <property type="match status" value="1"/>
</dbReference>
<evidence type="ECO:0000256" key="3">
    <source>
        <dbReference type="PROSITE-ProRule" id="PRU00169"/>
    </source>
</evidence>
<dbReference type="Gene3D" id="3.30.450.20">
    <property type="entry name" value="PAS domain"/>
    <property type="match status" value="3"/>
</dbReference>
<evidence type="ECO:0000259" key="7">
    <source>
        <dbReference type="PROSITE" id="PS50887"/>
    </source>
</evidence>
<dbReference type="InterPro" id="IPR001789">
    <property type="entry name" value="Sig_transdc_resp-reg_receiver"/>
</dbReference>
<dbReference type="AlphaFoldDB" id="A0A3N0IWF2"/>
<feature type="domain" description="PAS" evidence="6">
    <location>
        <begin position="494"/>
        <end position="568"/>
    </location>
</feature>
<dbReference type="Pfam" id="PF01590">
    <property type="entry name" value="GAF"/>
    <property type="match status" value="1"/>
</dbReference>
<keyword evidence="4" id="KW-0175">Coiled coil</keyword>
<name>A0A3N0IWF2_9ACTN</name>
<dbReference type="GO" id="GO:0016301">
    <property type="term" value="F:kinase activity"/>
    <property type="evidence" value="ECO:0007669"/>
    <property type="project" value="UniProtKB-KW"/>
</dbReference>
<evidence type="ECO:0000313" key="9">
    <source>
        <dbReference type="Proteomes" id="UP000270112"/>
    </source>
</evidence>
<reference evidence="9" key="1">
    <citation type="submission" date="2018-05" db="EMBL/GenBank/DDBJ databases">
        <title>Genome Sequencing of selected type strains of the family Eggerthellaceae.</title>
        <authorList>
            <person name="Danylec N."/>
            <person name="Stoll D.A."/>
            <person name="Doetsch A."/>
            <person name="Huch M."/>
        </authorList>
    </citation>
    <scope>NUCLEOTIDE SEQUENCE [LARGE SCALE GENOMIC DNA]</scope>
    <source>
        <strain evidence="9">DSM 16107</strain>
    </source>
</reference>
<feature type="domain" description="Response regulatory" evidence="5">
    <location>
        <begin position="72"/>
        <end position="185"/>
    </location>
</feature>
<evidence type="ECO:0000256" key="2">
    <source>
        <dbReference type="ARBA" id="ARBA00022777"/>
    </source>
</evidence>
<dbReference type="PROSITE" id="PS50112">
    <property type="entry name" value="PAS"/>
    <property type="match status" value="2"/>
</dbReference>
<dbReference type="Proteomes" id="UP000270112">
    <property type="component" value="Unassembled WGS sequence"/>
</dbReference>
<dbReference type="EMBL" id="QICC01000053">
    <property type="protein sequence ID" value="RNM41006.1"/>
    <property type="molecule type" value="Genomic_DNA"/>
</dbReference>
<dbReference type="SMART" id="SM00448">
    <property type="entry name" value="REC"/>
    <property type="match status" value="1"/>
</dbReference>
<dbReference type="InterPro" id="IPR011006">
    <property type="entry name" value="CheY-like_superfamily"/>
</dbReference>
<dbReference type="InterPro" id="IPR043128">
    <property type="entry name" value="Rev_trsase/Diguanyl_cyclase"/>
</dbReference>
<evidence type="ECO:0000259" key="5">
    <source>
        <dbReference type="PROSITE" id="PS50110"/>
    </source>
</evidence>
<dbReference type="InterPro" id="IPR052155">
    <property type="entry name" value="Biofilm_reg_signaling"/>
</dbReference>
<dbReference type="InterPro" id="IPR013655">
    <property type="entry name" value="PAS_fold_3"/>
</dbReference>
<evidence type="ECO:0000313" key="8">
    <source>
        <dbReference type="EMBL" id="RNM41006.1"/>
    </source>
</evidence>
<keyword evidence="1" id="KW-0808">Transferase</keyword>